<reference evidence="8 9" key="1">
    <citation type="journal article" date="2019" name="Sci. Rep.">
        <title>Comparative genomics of chytrid fungi reveal insights into the obligate biotrophic and pathogenic lifestyle of Synchytrium endobioticum.</title>
        <authorList>
            <person name="van de Vossenberg B.T.L.H."/>
            <person name="Warris S."/>
            <person name="Nguyen H.D.T."/>
            <person name="van Gent-Pelzer M.P.E."/>
            <person name="Joly D.L."/>
            <person name="van de Geest H.C."/>
            <person name="Bonants P.J.M."/>
            <person name="Smith D.S."/>
            <person name="Levesque C.A."/>
            <person name="van der Lee T.A.J."/>
        </authorList>
    </citation>
    <scope>NUCLEOTIDE SEQUENCE [LARGE SCALE GENOMIC DNA]</scope>
    <source>
        <strain evidence="8 9">MB42</strain>
    </source>
</reference>
<evidence type="ECO:0000313" key="8">
    <source>
        <dbReference type="EMBL" id="TPX40352.1"/>
    </source>
</evidence>
<dbReference type="GO" id="GO:0097193">
    <property type="term" value="P:intrinsic apoptotic signaling pathway"/>
    <property type="evidence" value="ECO:0007669"/>
    <property type="project" value="InterPro"/>
</dbReference>
<dbReference type="PANTHER" id="PTHR31107:SF2">
    <property type="entry name" value="CYTOCHROME C OXIDASE ASSEMBLY FACTOR 8"/>
    <property type="match status" value="1"/>
</dbReference>
<feature type="compositionally biased region" description="Basic residues" evidence="7">
    <location>
        <begin position="10"/>
        <end position="26"/>
    </location>
</feature>
<dbReference type="EMBL" id="QEAN01000317">
    <property type="protein sequence ID" value="TPX40352.1"/>
    <property type="molecule type" value="Genomic_DNA"/>
</dbReference>
<comment type="caution">
    <text evidence="8">The sequence shown here is derived from an EMBL/GenBank/DDBJ whole genome shotgun (WGS) entry which is preliminary data.</text>
</comment>
<keyword evidence="4" id="KW-0809">Transit peptide</keyword>
<dbReference type="PANTHER" id="PTHR31107">
    <property type="entry name" value="APOPTOGENIC PROTEIN 1, MITOCHONDRIAL"/>
    <property type="match status" value="1"/>
</dbReference>
<dbReference type="AlphaFoldDB" id="A0A507CKJ9"/>
<evidence type="ECO:0000256" key="5">
    <source>
        <dbReference type="ARBA" id="ARBA00023128"/>
    </source>
</evidence>
<keyword evidence="5" id="KW-0496">Mitochondrion</keyword>
<evidence type="ECO:0000256" key="6">
    <source>
        <dbReference type="ARBA" id="ARBA00023136"/>
    </source>
</evidence>
<name>A0A507CKJ9_9FUNG</name>
<accession>A0A507CKJ9</accession>
<evidence type="ECO:0000256" key="7">
    <source>
        <dbReference type="SAM" id="MobiDB-lite"/>
    </source>
</evidence>
<evidence type="ECO:0000256" key="3">
    <source>
        <dbReference type="ARBA" id="ARBA00022792"/>
    </source>
</evidence>
<keyword evidence="3" id="KW-0999">Mitochondrion inner membrane</keyword>
<organism evidence="8 9">
    <name type="scientific">Synchytrium endobioticum</name>
    <dbReference type="NCBI Taxonomy" id="286115"/>
    <lineage>
        <taxon>Eukaryota</taxon>
        <taxon>Fungi</taxon>
        <taxon>Fungi incertae sedis</taxon>
        <taxon>Chytridiomycota</taxon>
        <taxon>Chytridiomycota incertae sedis</taxon>
        <taxon>Chytridiomycetes</taxon>
        <taxon>Synchytriales</taxon>
        <taxon>Synchytriaceae</taxon>
        <taxon>Synchytrium</taxon>
    </lineage>
</organism>
<protein>
    <submittedName>
        <fullName evidence="8">Uncharacterized protein</fullName>
    </submittedName>
</protein>
<feature type="region of interest" description="Disordered" evidence="7">
    <location>
        <begin position="1"/>
        <end position="47"/>
    </location>
</feature>
<sequence>MQTLRITTTRCKRPLSTHHCTKHRQHSATPSSPDAAHKPGSTITSSPHPISHIHLLKIIPPANESLDERNGRRDRENVMRFHHEFWMHNNLHFGACKQQFEEQVMSQTEATPTPSDWSRFYRAYLESTYDRHADYNAKVWMYAFASLRPAFLAEWARRRRMSADLMSQWLDARKENVQDVPWLRGPPPPSWKRTFNRAFNHLGYGYRAVAGDDGSIQSFFCAHAEKMKKSFVTM</sequence>
<evidence type="ECO:0000313" key="9">
    <source>
        <dbReference type="Proteomes" id="UP000317494"/>
    </source>
</evidence>
<dbReference type="GO" id="GO:0005743">
    <property type="term" value="C:mitochondrial inner membrane"/>
    <property type="evidence" value="ECO:0007669"/>
    <property type="project" value="UniProtKB-SubCell"/>
</dbReference>
<keyword evidence="9" id="KW-1185">Reference proteome</keyword>
<comment type="subcellular location">
    <subcellularLocation>
        <location evidence="1">Mitochondrion inner membrane</location>
        <topology evidence="1">Peripheral membrane protein</topology>
        <orientation evidence="1">Matrix side</orientation>
    </subcellularLocation>
</comment>
<proteinExistence type="inferred from homology"/>
<evidence type="ECO:0000256" key="2">
    <source>
        <dbReference type="ARBA" id="ARBA00005453"/>
    </source>
</evidence>
<evidence type="ECO:0000256" key="1">
    <source>
        <dbReference type="ARBA" id="ARBA00004443"/>
    </source>
</evidence>
<keyword evidence="6" id="KW-0472">Membrane</keyword>
<dbReference type="VEuPathDB" id="FungiDB:SeMB42_g06039"/>
<evidence type="ECO:0000256" key="4">
    <source>
        <dbReference type="ARBA" id="ARBA00022946"/>
    </source>
</evidence>
<dbReference type="InterPro" id="IPR018796">
    <property type="entry name" value="COA8"/>
</dbReference>
<dbReference type="Pfam" id="PF10231">
    <property type="entry name" value="COA8"/>
    <property type="match status" value="1"/>
</dbReference>
<dbReference type="Proteomes" id="UP000317494">
    <property type="component" value="Unassembled WGS sequence"/>
</dbReference>
<gene>
    <name evidence="8" type="ORF">SeMB42_g06039</name>
</gene>
<comment type="similarity">
    <text evidence="2">Belongs to the COA8 family.</text>
</comment>